<name>A0AAD1WMY7_PELCU</name>
<keyword evidence="3" id="KW-0732">Signal</keyword>
<keyword evidence="5" id="KW-0675">Receptor</keyword>
<dbReference type="InterPro" id="IPR016054">
    <property type="entry name" value="LY6_UPA_recep-like"/>
</dbReference>
<dbReference type="Pfam" id="PF00021">
    <property type="entry name" value="UPAR_LY6"/>
    <property type="match status" value="2"/>
</dbReference>
<evidence type="ECO:0000313" key="6">
    <source>
        <dbReference type="Proteomes" id="UP001295444"/>
    </source>
</evidence>
<feature type="signal peptide" evidence="3">
    <location>
        <begin position="1"/>
        <end position="19"/>
    </location>
</feature>
<gene>
    <name evidence="5" type="ORF">PECUL_23A061022</name>
</gene>
<keyword evidence="6" id="KW-1185">Reference proteome</keyword>
<dbReference type="SMART" id="SM00134">
    <property type="entry name" value="LU"/>
    <property type="match status" value="3"/>
</dbReference>
<evidence type="ECO:0000259" key="4">
    <source>
        <dbReference type="SMART" id="SM00134"/>
    </source>
</evidence>
<dbReference type="Proteomes" id="UP001295444">
    <property type="component" value="Chromosome 10"/>
</dbReference>
<sequence>MAIVWTAFLLLFNISPAFSLKCLQCVGTAASCRMSVKTCPSYETSCFALAYKGVQGSSTVDTVIKGCSTPQICNQTSIIDAGVQSVTMSSSCCESNFCNINRYNTLPVFSNRLECRTCADPTKPCQNADTSIFCDEVNSYCVDVVTSNYTNGKISGTMYSKGCGSGEGCNKLFSYNTGSFQHYTQFICCNSNNNCNNIQKSVTVLTNVNGIKCWGCQETGNGECATQNQTLVSCTGLQIRCMEAFDERNHTWFKGCSTVSFCSSAYPYLNTLPSISGIECCAGSLCNNFTRIYNTTNPTVSHAHRTNTDFRLLIFLASFLFATLGHFH</sequence>
<dbReference type="InterPro" id="IPR045860">
    <property type="entry name" value="Snake_toxin-like_sf"/>
</dbReference>
<evidence type="ECO:0000256" key="2">
    <source>
        <dbReference type="ARBA" id="ARBA00022525"/>
    </source>
</evidence>
<feature type="chain" id="PRO_5042111719" evidence="3">
    <location>
        <begin position="20"/>
        <end position="328"/>
    </location>
</feature>
<protein>
    <submittedName>
        <fullName evidence="5">Urokinase plasminogen activator surface receptor-like</fullName>
    </submittedName>
</protein>
<feature type="domain" description="UPAR/Ly6" evidence="4">
    <location>
        <begin position="211"/>
        <end position="296"/>
    </location>
</feature>
<dbReference type="InterPro" id="IPR050918">
    <property type="entry name" value="CNF-like_PLA2_Inhibitor"/>
</dbReference>
<reference evidence="5" key="1">
    <citation type="submission" date="2022-03" db="EMBL/GenBank/DDBJ databases">
        <authorList>
            <person name="Alioto T."/>
            <person name="Alioto T."/>
            <person name="Gomez Garrido J."/>
        </authorList>
    </citation>
    <scope>NUCLEOTIDE SEQUENCE</scope>
</reference>
<evidence type="ECO:0000256" key="1">
    <source>
        <dbReference type="ARBA" id="ARBA00004613"/>
    </source>
</evidence>
<feature type="domain" description="UPAR/Ly6" evidence="4">
    <location>
        <begin position="20"/>
        <end position="112"/>
    </location>
</feature>
<dbReference type="EMBL" id="OW240921">
    <property type="protein sequence ID" value="CAH2318769.1"/>
    <property type="molecule type" value="Genomic_DNA"/>
</dbReference>
<comment type="subcellular location">
    <subcellularLocation>
        <location evidence="1">Secreted</location>
    </subcellularLocation>
</comment>
<keyword evidence="2" id="KW-0964">Secreted</keyword>
<dbReference type="CDD" id="cd23553">
    <property type="entry name" value="TFP_LU_ECD_Ly6PGE"/>
    <property type="match status" value="1"/>
</dbReference>
<dbReference type="GO" id="GO:0005576">
    <property type="term" value="C:extracellular region"/>
    <property type="evidence" value="ECO:0007669"/>
    <property type="project" value="UniProtKB-SubCell"/>
</dbReference>
<dbReference type="PANTHER" id="PTHR20914:SF34">
    <property type="entry name" value="UROKINASE PLASMINOGEN ACTIVATOR SURFACE RECEPTOR-LIKE"/>
    <property type="match status" value="1"/>
</dbReference>
<dbReference type="PANTHER" id="PTHR20914">
    <property type="entry name" value="LY6/PLAUR DOMAIN-CONTAINING PROTEIN 8"/>
    <property type="match status" value="1"/>
</dbReference>
<proteinExistence type="predicted"/>
<dbReference type="AlphaFoldDB" id="A0AAD1WMY7"/>
<feature type="domain" description="UPAR/Ly6" evidence="4">
    <location>
        <begin position="113"/>
        <end position="205"/>
    </location>
</feature>
<dbReference type="Gene3D" id="2.10.60.10">
    <property type="entry name" value="CD59"/>
    <property type="match status" value="3"/>
</dbReference>
<evidence type="ECO:0000313" key="5">
    <source>
        <dbReference type="EMBL" id="CAH2318769.1"/>
    </source>
</evidence>
<evidence type="ECO:0000256" key="3">
    <source>
        <dbReference type="SAM" id="SignalP"/>
    </source>
</evidence>
<organism evidence="5 6">
    <name type="scientific">Pelobates cultripes</name>
    <name type="common">Western spadefoot toad</name>
    <dbReference type="NCBI Taxonomy" id="61616"/>
    <lineage>
        <taxon>Eukaryota</taxon>
        <taxon>Metazoa</taxon>
        <taxon>Chordata</taxon>
        <taxon>Craniata</taxon>
        <taxon>Vertebrata</taxon>
        <taxon>Euteleostomi</taxon>
        <taxon>Amphibia</taxon>
        <taxon>Batrachia</taxon>
        <taxon>Anura</taxon>
        <taxon>Pelobatoidea</taxon>
        <taxon>Pelobatidae</taxon>
        <taxon>Pelobates</taxon>
    </lineage>
</organism>
<accession>A0AAD1WMY7</accession>
<dbReference type="SUPFAM" id="SSF57302">
    <property type="entry name" value="Snake toxin-like"/>
    <property type="match status" value="3"/>
</dbReference>